<accession>A0A8J6P5E9</accession>
<protein>
    <submittedName>
        <fullName evidence="1">Uncharacterized protein</fullName>
    </submittedName>
</protein>
<gene>
    <name evidence="1" type="ORF">H8D96_18125</name>
</gene>
<proteinExistence type="predicted"/>
<evidence type="ECO:0000313" key="2">
    <source>
        <dbReference type="Proteomes" id="UP000605201"/>
    </source>
</evidence>
<reference evidence="1 2" key="1">
    <citation type="submission" date="2020-08" db="EMBL/GenBank/DDBJ databases">
        <title>Bridging the membrane lipid divide: bacteria of the FCB group superphylum have the potential to synthesize archaeal ether lipids.</title>
        <authorList>
            <person name="Villanueva L."/>
            <person name="Von Meijenfeldt F.A.B."/>
            <person name="Westbye A.B."/>
            <person name="Yadav S."/>
            <person name="Hopmans E.C."/>
            <person name="Dutilh B.E."/>
            <person name="Sinninghe Damste J.S."/>
        </authorList>
    </citation>
    <scope>NUCLEOTIDE SEQUENCE [LARGE SCALE GENOMIC DNA]</scope>
    <source>
        <strain evidence="1">NIOZ-UU17</strain>
    </source>
</reference>
<dbReference type="Proteomes" id="UP000605201">
    <property type="component" value="Unassembled WGS sequence"/>
</dbReference>
<organism evidence="1 2">
    <name type="scientific">Candidatus Desulfatibia vada</name>
    <dbReference type="NCBI Taxonomy" id="2841696"/>
    <lineage>
        <taxon>Bacteria</taxon>
        <taxon>Pseudomonadati</taxon>
        <taxon>Thermodesulfobacteriota</taxon>
        <taxon>Desulfobacteria</taxon>
        <taxon>Desulfobacterales</taxon>
        <taxon>Desulfobacterales incertae sedis</taxon>
        <taxon>Candidatus Desulfatibia</taxon>
    </lineage>
</organism>
<dbReference type="EMBL" id="JACNIG010000342">
    <property type="protein sequence ID" value="MBC8433832.1"/>
    <property type="molecule type" value="Genomic_DNA"/>
</dbReference>
<name>A0A8J6P5E9_9BACT</name>
<evidence type="ECO:0000313" key="1">
    <source>
        <dbReference type="EMBL" id="MBC8433832.1"/>
    </source>
</evidence>
<sequence length="85" mass="9837">MTDPAAKKLPTVEQVEEIMKDWGKFEVEEFADRFQLDKEIIEATVEYLRKLKRASGENSIPVMACYRNDQLESIVRCAGTRHGYL</sequence>
<comment type="caution">
    <text evidence="1">The sequence shown here is derived from an EMBL/GenBank/DDBJ whole genome shotgun (WGS) entry which is preliminary data.</text>
</comment>
<dbReference type="AlphaFoldDB" id="A0A8J6P5E9"/>